<dbReference type="Proteomes" id="UP000259273">
    <property type="component" value="Unassembled WGS sequence"/>
</dbReference>
<evidence type="ECO:0000313" key="2">
    <source>
        <dbReference type="EMBL" id="HAN28213.1"/>
    </source>
</evidence>
<reference evidence="2 3" key="1">
    <citation type="journal article" date="2018" name="Nat. Biotechnol.">
        <title>A standardized bacterial taxonomy based on genome phylogeny substantially revises the tree of life.</title>
        <authorList>
            <person name="Parks D.H."/>
            <person name="Chuvochina M."/>
            <person name="Waite D.W."/>
            <person name="Rinke C."/>
            <person name="Skarshewski A."/>
            <person name="Chaumeil P.A."/>
            <person name="Hugenholtz P."/>
        </authorList>
    </citation>
    <scope>NUCLEOTIDE SEQUENCE [LARGE SCALE GENOMIC DNA]</scope>
    <source>
        <strain evidence="2">UBA9158</strain>
    </source>
</reference>
<feature type="region of interest" description="Disordered" evidence="1">
    <location>
        <begin position="333"/>
        <end position="382"/>
    </location>
</feature>
<accession>A0A3C1KP20</accession>
<gene>
    <name evidence="2" type="ORF">DCP75_10930</name>
</gene>
<sequence>MYFYSVDRTLTFTSEDMVLFKESPFACWMERLTLENPAHGVAPDAGSSSPGDSARRQDAVAELLANKGRQVILIDWDAPEALRRSDTLAAMRSGTEFIVNGQLAVGPLAASSQLLMRTSGYSELGNHLYIPCDLQGKTNRHDAFRLCFLADLLHSVQGVLPPQMVMFRRGGQALHLKTEDHIFHYRAVKQHFMAAQREFRKHRMPDPALSVHFGRWSACANDVLRQRALQGDAHWQTQERHELALTPPECDVPLARERTVETTDAALQGLEFIGSGGASMAFASGGRAARAGDRRRRPVPPAALGEALAPPADTQQVEPLSHPLDAAGFSVARRFETPPRRRAPVPHAEPPGNDVDREQAAPRRFTPVPFSSSLNTSDSFEG</sequence>
<name>A0A3C1KP20_9GAMM</name>
<dbReference type="EMBL" id="DMND01000148">
    <property type="protein sequence ID" value="HAN28213.1"/>
    <property type="molecule type" value="Genomic_DNA"/>
</dbReference>
<organism evidence="2 3">
    <name type="scientific">Haliea salexigens</name>
    <dbReference type="NCBI Taxonomy" id="287487"/>
    <lineage>
        <taxon>Bacteria</taxon>
        <taxon>Pseudomonadati</taxon>
        <taxon>Pseudomonadota</taxon>
        <taxon>Gammaproteobacteria</taxon>
        <taxon>Cellvibrionales</taxon>
        <taxon>Halieaceae</taxon>
        <taxon>Haliea</taxon>
    </lineage>
</organism>
<feature type="compositionally biased region" description="Low complexity" evidence="1">
    <location>
        <begin position="302"/>
        <end position="312"/>
    </location>
</feature>
<comment type="caution">
    <text evidence="2">The sequence shown here is derived from an EMBL/GenBank/DDBJ whole genome shotgun (WGS) entry which is preliminary data.</text>
</comment>
<evidence type="ECO:0000256" key="1">
    <source>
        <dbReference type="SAM" id="MobiDB-lite"/>
    </source>
</evidence>
<protein>
    <submittedName>
        <fullName evidence="2">Uncharacterized protein</fullName>
    </submittedName>
</protein>
<dbReference type="STRING" id="1121937.GCA_000423125_01590"/>
<feature type="compositionally biased region" description="Polar residues" evidence="1">
    <location>
        <begin position="369"/>
        <end position="382"/>
    </location>
</feature>
<proteinExistence type="predicted"/>
<evidence type="ECO:0000313" key="3">
    <source>
        <dbReference type="Proteomes" id="UP000259273"/>
    </source>
</evidence>
<feature type="region of interest" description="Disordered" evidence="1">
    <location>
        <begin position="285"/>
        <end position="318"/>
    </location>
</feature>
<dbReference type="AlphaFoldDB" id="A0A3C1KP20"/>